<comment type="caution">
    <text evidence="1">The sequence shown here is derived from an EMBL/GenBank/DDBJ whole genome shotgun (WGS) entry which is preliminary data.</text>
</comment>
<gene>
    <name evidence="1" type="ORF">LTR97_005551</name>
</gene>
<name>A0AAN7WD77_9PEZI</name>
<evidence type="ECO:0000313" key="2">
    <source>
        <dbReference type="Proteomes" id="UP001310594"/>
    </source>
</evidence>
<dbReference type="Proteomes" id="UP001310594">
    <property type="component" value="Unassembled WGS sequence"/>
</dbReference>
<sequence>MASLLLIVHPYVSTRLKIIRPYIYDRTNASPRQETRIDTRPAKSLPTGPEQLPIEVRLMIYNYIFEPAPAAVEFGETISPVPVIFQAVSFFRRSDLVAHFLQSATEFTIRIDSDLRSAELAAWVKSGICGRLQHMKVLRLQWVTGFETVPIVEAVVHFLTLLRPAKIEWPHPPPYDDYKLVFQNTVMEMERRTPNEKELAQLIKPFKFHWFYANCTESDDEGDDPMAEYGEMLGEDEFESDDDMISESDYSDVTLGASQTLLKETLGIQLLHEAEASHFLGRLGVPVRDRATIDFARACNSGRIWDLVGDRDESQG</sequence>
<reference evidence="1" key="1">
    <citation type="submission" date="2023-08" db="EMBL/GenBank/DDBJ databases">
        <title>Black Yeasts Isolated from many extreme environments.</title>
        <authorList>
            <person name="Coleine C."/>
            <person name="Stajich J.E."/>
            <person name="Selbmann L."/>
        </authorList>
    </citation>
    <scope>NUCLEOTIDE SEQUENCE</scope>
    <source>
        <strain evidence="1">CCFEE 5810</strain>
    </source>
</reference>
<evidence type="ECO:0000313" key="1">
    <source>
        <dbReference type="EMBL" id="KAK5701032.1"/>
    </source>
</evidence>
<protein>
    <submittedName>
        <fullName evidence="1">Uncharacterized protein</fullName>
    </submittedName>
</protein>
<proteinExistence type="predicted"/>
<accession>A0AAN7WD77</accession>
<organism evidence="1 2">
    <name type="scientific">Elasticomyces elasticus</name>
    <dbReference type="NCBI Taxonomy" id="574655"/>
    <lineage>
        <taxon>Eukaryota</taxon>
        <taxon>Fungi</taxon>
        <taxon>Dikarya</taxon>
        <taxon>Ascomycota</taxon>
        <taxon>Pezizomycotina</taxon>
        <taxon>Dothideomycetes</taxon>
        <taxon>Dothideomycetidae</taxon>
        <taxon>Mycosphaerellales</taxon>
        <taxon>Teratosphaeriaceae</taxon>
        <taxon>Elasticomyces</taxon>
    </lineage>
</organism>
<dbReference type="EMBL" id="JAVRQU010000007">
    <property type="protein sequence ID" value="KAK5701032.1"/>
    <property type="molecule type" value="Genomic_DNA"/>
</dbReference>
<dbReference type="AlphaFoldDB" id="A0AAN7WD77"/>